<evidence type="ECO:0000256" key="5">
    <source>
        <dbReference type="ARBA" id="ARBA00023065"/>
    </source>
</evidence>
<evidence type="ECO:0000256" key="1">
    <source>
        <dbReference type="ARBA" id="ARBA00004141"/>
    </source>
</evidence>
<dbReference type="Gene3D" id="1.20.1530.20">
    <property type="match status" value="1"/>
</dbReference>
<keyword evidence="4 7" id="KW-1133">Transmembrane helix</keyword>
<organism evidence="9 10">
    <name type="scientific">Phytohabitans houttuyneae</name>
    <dbReference type="NCBI Taxonomy" id="1076126"/>
    <lineage>
        <taxon>Bacteria</taxon>
        <taxon>Bacillati</taxon>
        <taxon>Actinomycetota</taxon>
        <taxon>Actinomycetes</taxon>
        <taxon>Micromonosporales</taxon>
        <taxon>Micromonosporaceae</taxon>
    </lineage>
</organism>
<protein>
    <recommendedName>
        <fullName evidence="8">Cation/H+ exchanger transmembrane domain-containing protein</fullName>
    </recommendedName>
</protein>
<keyword evidence="6 7" id="KW-0472">Membrane</keyword>
<dbReference type="GO" id="GO:0016020">
    <property type="term" value="C:membrane"/>
    <property type="evidence" value="ECO:0007669"/>
    <property type="project" value="UniProtKB-SubCell"/>
</dbReference>
<feature type="domain" description="Cation/H+ exchanger transmembrane" evidence="8">
    <location>
        <begin position="25"/>
        <end position="411"/>
    </location>
</feature>
<evidence type="ECO:0000256" key="7">
    <source>
        <dbReference type="SAM" id="Phobius"/>
    </source>
</evidence>
<feature type="transmembrane region" description="Helical" evidence="7">
    <location>
        <begin position="79"/>
        <end position="96"/>
    </location>
</feature>
<gene>
    <name evidence="9" type="ORF">Phou_049790</name>
</gene>
<comment type="caution">
    <text evidence="9">The sequence shown here is derived from an EMBL/GenBank/DDBJ whole genome shotgun (WGS) entry which is preliminary data.</text>
</comment>
<dbReference type="Pfam" id="PF00999">
    <property type="entry name" value="Na_H_Exchanger"/>
    <property type="match status" value="1"/>
</dbReference>
<evidence type="ECO:0000313" key="9">
    <source>
        <dbReference type="EMBL" id="GFJ80799.1"/>
    </source>
</evidence>
<dbReference type="EMBL" id="BLPF01000002">
    <property type="protein sequence ID" value="GFJ80799.1"/>
    <property type="molecule type" value="Genomic_DNA"/>
</dbReference>
<feature type="transmembrane region" description="Helical" evidence="7">
    <location>
        <begin position="6"/>
        <end position="28"/>
    </location>
</feature>
<comment type="subcellular location">
    <subcellularLocation>
        <location evidence="1">Membrane</location>
        <topology evidence="1">Multi-pass membrane protein</topology>
    </subcellularLocation>
</comment>
<evidence type="ECO:0000256" key="4">
    <source>
        <dbReference type="ARBA" id="ARBA00022989"/>
    </source>
</evidence>
<proteinExistence type="predicted"/>
<sequence length="445" mass="46246">MPVAPIPAHPLLLLLLQVSALLGMAFLLGRLATRLGMPAVVGELSVGLLLGPSLLGWAAPAVSDWLLPQASEQVHMLDAVGQFGVLLLVAITGIHMDTGLLRRRLGTGLSVSAAGLLIPFALGMGVGMLIPAGMVGDRVDRPVFALFLGVAMSVTALPVIAKTLSDLKMLHRNVGQLTLIAGMVDDAVGWFLLSVVAAMAANGLHAGTVIESALYLVGIVAVAATVGRPVVRRVYRLVDTTPNAGPAVALTVLLVFLASAATQAMHFEAVFGAFVVGVLIGACSGVRPAKLAPLRLVVMSVLAPLFFATAGLRMDLTELARPTVLAVALIVLACAIAGKFAGAYVGARLSRLNRWEAIALGAGMNSRGVIEVIVAMVGLRLGVLTTAGYTIVVLVAIVTSVMAPPILKWSVRRIELTAEEEARRATHDAYAIEDASDRAERHHAG</sequence>
<reference evidence="9 10" key="1">
    <citation type="submission" date="2020-03" db="EMBL/GenBank/DDBJ databases">
        <title>Whole genome shotgun sequence of Phytohabitans houttuyneae NBRC 108639.</title>
        <authorList>
            <person name="Komaki H."/>
            <person name="Tamura T."/>
        </authorList>
    </citation>
    <scope>NUCLEOTIDE SEQUENCE [LARGE SCALE GENOMIC DNA]</scope>
    <source>
        <strain evidence="9 10">NBRC 108639</strain>
    </source>
</reference>
<dbReference type="PANTHER" id="PTHR32468">
    <property type="entry name" value="CATION/H + ANTIPORTER"/>
    <property type="match status" value="1"/>
</dbReference>
<dbReference type="RefSeq" id="WP_218579168.1">
    <property type="nucleotide sequence ID" value="NZ_BAABGO010000029.1"/>
</dbReference>
<feature type="transmembrane region" description="Helical" evidence="7">
    <location>
        <begin position="387"/>
        <end position="407"/>
    </location>
</feature>
<feature type="transmembrane region" description="Helical" evidence="7">
    <location>
        <begin position="177"/>
        <end position="201"/>
    </location>
</feature>
<keyword evidence="3 7" id="KW-0812">Transmembrane</keyword>
<feature type="transmembrane region" description="Helical" evidence="7">
    <location>
        <begin position="108"/>
        <end position="130"/>
    </location>
</feature>
<feature type="transmembrane region" description="Helical" evidence="7">
    <location>
        <begin position="324"/>
        <end position="345"/>
    </location>
</feature>
<keyword evidence="5" id="KW-0406">Ion transport</keyword>
<reference evidence="9 10" key="2">
    <citation type="submission" date="2020-03" db="EMBL/GenBank/DDBJ databases">
        <authorList>
            <person name="Ichikawa N."/>
            <person name="Kimura A."/>
            <person name="Kitahashi Y."/>
            <person name="Uohara A."/>
        </authorList>
    </citation>
    <scope>NUCLEOTIDE SEQUENCE [LARGE SCALE GENOMIC DNA]</scope>
    <source>
        <strain evidence="9 10">NBRC 108639</strain>
    </source>
</reference>
<evidence type="ECO:0000313" key="10">
    <source>
        <dbReference type="Proteomes" id="UP000482800"/>
    </source>
</evidence>
<dbReference type="InterPro" id="IPR006153">
    <property type="entry name" value="Cation/H_exchanger_TM"/>
</dbReference>
<feature type="transmembrane region" description="Helical" evidence="7">
    <location>
        <begin position="243"/>
        <end position="261"/>
    </location>
</feature>
<evidence type="ECO:0000259" key="8">
    <source>
        <dbReference type="Pfam" id="PF00999"/>
    </source>
</evidence>
<dbReference type="InterPro" id="IPR050794">
    <property type="entry name" value="CPA2_transporter"/>
</dbReference>
<dbReference type="Proteomes" id="UP000482800">
    <property type="component" value="Unassembled WGS sequence"/>
</dbReference>
<feature type="transmembrane region" description="Helical" evidence="7">
    <location>
        <begin position="40"/>
        <end position="59"/>
    </location>
</feature>
<keyword evidence="10" id="KW-1185">Reference proteome</keyword>
<accession>A0A6V8KFG4</accession>
<feature type="transmembrane region" description="Helical" evidence="7">
    <location>
        <begin position="213"/>
        <end position="231"/>
    </location>
</feature>
<dbReference type="InterPro" id="IPR038770">
    <property type="entry name" value="Na+/solute_symporter_sf"/>
</dbReference>
<dbReference type="PANTHER" id="PTHR32468:SF0">
    <property type="entry name" value="K(+)_H(+) ANTIPORTER 1"/>
    <property type="match status" value="1"/>
</dbReference>
<feature type="transmembrane region" description="Helical" evidence="7">
    <location>
        <begin position="142"/>
        <end position="165"/>
    </location>
</feature>
<feature type="transmembrane region" description="Helical" evidence="7">
    <location>
        <begin position="267"/>
        <end position="286"/>
    </location>
</feature>
<keyword evidence="2" id="KW-0813">Transport</keyword>
<evidence type="ECO:0000256" key="3">
    <source>
        <dbReference type="ARBA" id="ARBA00022692"/>
    </source>
</evidence>
<dbReference type="GO" id="GO:0015297">
    <property type="term" value="F:antiporter activity"/>
    <property type="evidence" value="ECO:0007669"/>
    <property type="project" value="InterPro"/>
</dbReference>
<dbReference type="AlphaFoldDB" id="A0A6V8KFG4"/>
<evidence type="ECO:0000256" key="6">
    <source>
        <dbReference type="ARBA" id="ARBA00023136"/>
    </source>
</evidence>
<feature type="transmembrane region" description="Helical" evidence="7">
    <location>
        <begin position="293"/>
        <end position="312"/>
    </location>
</feature>
<dbReference type="GO" id="GO:1902600">
    <property type="term" value="P:proton transmembrane transport"/>
    <property type="evidence" value="ECO:0007669"/>
    <property type="project" value="InterPro"/>
</dbReference>
<name>A0A6V8KFG4_9ACTN</name>
<evidence type="ECO:0000256" key="2">
    <source>
        <dbReference type="ARBA" id="ARBA00022448"/>
    </source>
</evidence>